<sequence>MDSEDEFDMHDANDDEDDNDDHFYSGGDDDAAAAGLDSDDADIADYEFIDNDSDDSDDVVSHRHQQNYTILTEADICQRQEDDIMRISTVLSISKVAASILLRYYNWSVSKVHDEWFADEEKVCKAVGFLEKPVVEYPNATELTCGICFEAYPRDKIHTAVCGHPFCDTCWGGYISTAINDGPGCLMLRCPDPSCSAAIGQDMIYKLASGEERGKYSRYFIRSYVEDNRKTKWCPAPGCDYAVDFVVGSGSFDVTCRCSYSFCWNCTEEAHRPVDCGTVAKWILKNSAESENMNWILANSKPCPKCKRPIEKNQGCMHITCTPPCKFEFCWLCLGAWSDHGERTGGFYACNRYETAKQEGVYDEAEKRREMAKNSLERYTHYYERWATNQSSRQKALADLQQMQNVHLEKLSDIQCQPESQLKFITEAWLQIVECRRVLKWTYAYGYYLPEHEHAKRQFFEYLQGEAESGLERLHQCAEKELQVYLNADGQSKDFNEFRTKLAGLTSVTRNYFENLVRALENGLSDVDSHGACSRMASSKSLGGTSSKGRSGRGKASASRSSSSSRTIDDSDHWSCEHCTFANFKSSTVCQACNHRR</sequence>
<dbReference type="PROSITE" id="PS51873">
    <property type="entry name" value="TRIAD"/>
    <property type="match status" value="1"/>
</dbReference>
<protein>
    <recommendedName>
        <fullName evidence="6">RBR-type E3 ubiquitin transferase</fullName>
        <ecNumber evidence="6">2.3.2.31</ecNumber>
    </recommendedName>
</protein>
<proteinExistence type="inferred from homology"/>
<evidence type="ECO:0000259" key="17">
    <source>
        <dbReference type="PROSITE" id="PS51873"/>
    </source>
</evidence>
<dbReference type="Pfam" id="PF19422">
    <property type="entry name" value="Ariadne"/>
    <property type="match status" value="1"/>
</dbReference>
<evidence type="ECO:0000256" key="8">
    <source>
        <dbReference type="ARBA" id="ARBA00022723"/>
    </source>
</evidence>
<dbReference type="Pfam" id="PF01485">
    <property type="entry name" value="IBR"/>
    <property type="match status" value="1"/>
</dbReference>
<dbReference type="SMART" id="SM00647">
    <property type="entry name" value="IBR"/>
    <property type="match status" value="2"/>
</dbReference>
<evidence type="ECO:0000256" key="3">
    <source>
        <dbReference type="ARBA" id="ARBA00003976"/>
    </source>
</evidence>
<keyword evidence="12" id="KW-0862">Zinc</keyword>
<dbReference type="Gene3D" id="3.30.40.10">
    <property type="entry name" value="Zinc/RING finger domain, C3HC4 (zinc finger)"/>
    <property type="match status" value="1"/>
</dbReference>
<dbReference type="InterPro" id="IPR044066">
    <property type="entry name" value="TRIAD_supradom"/>
</dbReference>
<dbReference type="Proteomes" id="UP000030645">
    <property type="component" value="Unassembled WGS sequence"/>
</dbReference>
<accession>W9RV82</accession>
<dbReference type="Gene3D" id="4.10.1060.10">
    <property type="entry name" value="Zinc finger, RanBP2-type"/>
    <property type="match status" value="1"/>
</dbReference>
<dbReference type="InterPro" id="IPR002867">
    <property type="entry name" value="IBR_dom"/>
</dbReference>
<dbReference type="InterPro" id="IPR036443">
    <property type="entry name" value="Znf_RanBP2_sf"/>
</dbReference>
<dbReference type="Pfam" id="PF21235">
    <property type="entry name" value="UBA_ARI1"/>
    <property type="match status" value="1"/>
</dbReference>
<feature type="region of interest" description="Disordered" evidence="14">
    <location>
        <begin position="535"/>
        <end position="571"/>
    </location>
</feature>
<comment type="pathway">
    <text evidence="4">Protein modification; protein ubiquitination.</text>
</comment>
<dbReference type="FunFam" id="3.30.40.10:FF:000019">
    <property type="entry name" value="RBR-type E3 ubiquitin transferase"/>
    <property type="match status" value="1"/>
</dbReference>
<evidence type="ECO:0000259" key="15">
    <source>
        <dbReference type="PROSITE" id="PS50089"/>
    </source>
</evidence>
<comment type="cofactor">
    <cofactor evidence="2">
        <name>Zn(2+)</name>
        <dbReference type="ChEBI" id="CHEBI:29105"/>
    </cofactor>
</comment>
<dbReference type="InterPro" id="IPR013083">
    <property type="entry name" value="Znf_RING/FYVE/PHD"/>
</dbReference>
<dbReference type="InterPro" id="IPR001841">
    <property type="entry name" value="Znf_RING"/>
</dbReference>
<organism evidence="18 19">
    <name type="scientific">Morus notabilis</name>
    <dbReference type="NCBI Taxonomy" id="981085"/>
    <lineage>
        <taxon>Eukaryota</taxon>
        <taxon>Viridiplantae</taxon>
        <taxon>Streptophyta</taxon>
        <taxon>Embryophyta</taxon>
        <taxon>Tracheophyta</taxon>
        <taxon>Spermatophyta</taxon>
        <taxon>Magnoliopsida</taxon>
        <taxon>eudicotyledons</taxon>
        <taxon>Gunneridae</taxon>
        <taxon>Pentapetalae</taxon>
        <taxon>rosids</taxon>
        <taxon>fabids</taxon>
        <taxon>Rosales</taxon>
        <taxon>Moraceae</taxon>
        <taxon>Moreae</taxon>
        <taxon>Morus</taxon>
    </lineage>
</organism>
<feature type="compositionally biased region" description="Low complexity" evidence="14">
    <location>
        <begin position="537"/>
        <end position="565"/>
    </location>
</feature>
<keyword evidence="9" id="KW-0677">Repeat</keyword>
<evidence type="ECO:0000259" key="16">
    <source>
        <dbReference type="PROSITE" id="PS50199"/>
    </source>
</evidence>
<feature type="compositionally biased region" description="Acidic residues" evidence="14">
    <location>
        <begin position="1"/>
        <end position="20"/>
    </location>
</feature>
<dbReference type="PROSITE" id="PS01358">
    <property type="entry name" value="ZF_RANBP2_1"/>
    <property type="match status" value="1"/>
</dbReference>
<feature type="domain" description="RING-type" evidence="17">
    <location>
        <begin position="141"/>
        <end position="354"/>
    </location>
</feature>
<reference evidence="19" key="1">
    <citation type="submission" date="2013-01" db="EMBL/GenBank/DDBJ databases">
        <title>Draft Genome Sequence of a Mulberry Tree, Morus notabilis C.K. Schneid.</title>
        <authorList>
            <person name="He N."/>
            <person name="Zhao S."/>
        </authorList>
    </citation>
    <scope>NUCLEOTIDE SEQUENCE</scope>
</reference>
<evidence type="ECO:0000256" key="2">
    <source>
        <dbReference type="ARBA" id="ARBA00001947"/>
    </source>
</evidence>
<evidence type="ECO:0000256" key="1">
    <source>
        <dbReference type="ARBA" id="ARBA00001798"/>
    </source>
</evidence>
<dbReference type="Pfam" id="PF22191">
    <property type="entry name" value="IBR_1"/>
    <property type="match status" value="1"/>
</dbReference>
<dbReference type="PROSITE" id="PS50199">
    <property type="entry name" value="ZF_RANBP2_2"/>
    <property type="match status" value="1"/>
</dbReference>
<dbReference type="UniPathway" id="UPA00143"/>
<keyword evidence="8" id="KW-0479">Metal-binding</keyword>
<feature type="compositionally biased region" description="Acidic residues" evidence="14">
    <location>
        <begin position="27"/>
        <end position="36"/>
    </location>
</feature>
<dbReference type="GO" id="GO:0016567">
    <property type="term" value="P:protein ubiquitination"/>
    <property type="evidence" value="ECO:0007669"/>
    <property type="project" value="UniProtKB-UniPathway"/>
</dbReference>
<dbReference type="CDD" id="cd22583">
    <property type="entry name" value="Rcat_RBR_ARI7-like"/>
    <property type="match status" value="1"/>
</dbReference>
<dbReference type="eggNOG" id="KOG1815">
    <property type="taxonomic scope" value="Eukaryota"/>
</dbReference>
<dbReference type="EC" id="2.3.2.31" evidence="6"/>
<dbReference type="PROSITE" id="PS50089">
    <property type="entry name" value="ZF_RING_2"/>
    <property type="match status" value="1"/>
</dbReference>
<evidence type="ECO:0000256" key="4">
    <source>
        <dbReference type="ARBA" id="ARBA00004906"/>
    </source>
</evidence>
<dbReference type="PANTHER" id="PTHR11685">
    <property type="entry name" value="RBR FAMILY RING FINGER AND IBR DOMAIN-CONTAINING"/>
    <property type="match status" value="1"/>
</dbReference>
<evidence type="ECO:0000256" key="5">
    <source>
        <dbReference type="ARBA" id="ARBA00005884"/>
    </source>
</evidence>
<keyword evidence="11" id="KW-0833">Ubl conjugation pathway</keyword>
<feature type="region of interest" description="Disordered" evidence="14">
    <location>
        <begin position="1"/>
        <end position="36"/>
    </location>
</feature>
<comment type="similarity">
    <text evidence="5">Belongs to the RBR family. Ariadne subfamily.</text>
</comment>
<dbReference type="SUPFAM" id="SSF90209">
    <property type="entry name" value="Ran binding protein zinc finger-like"/>
    <property type="match status" value="1"/>
</dbReference>
<keyword evidence="10 13" id="KW-0863">Zinc-finger</keyword>
<feature type="domain" description="RanBP2-type" evidence="16">
    <location>
        <begin position="570"/>
        <end position="597"/>
    </location>
</feature>
<dbReference type="SMART" id="SM00547">
    <property type="entry name" value="ZnF_RBZ"/>
    <property type="match status" value="1"/>
</dbReference>
<evidence type="ECO:0000256" key="7">
    <source>
        <dbReference type="ARBA" id="ARBA00022679"/>
    </source>
</evidence>
<dbReference type="KEGG" id="mnt:21387087"/>
<dbReference type="GO" id="GO:0061630">
    <property type="term" value="F:ubiquitin protein ligase activity"/>
    <property type="evidence" value="ECO:0007669"/>
    <property type="project" value="UniProtKB-EC"/>
</dbReference>
<evidence type="ECO:0000256" key="10">
    <source>
        <dbReference type="ARBA" id="ARBA00022771"/>
    </source>
</evidence>
<dbReference type="EMBL" id="KE345714">
    <property type="protein sequence ID" value="EXC12233.1"/>
    <property type="molecule type" value="Genomic_DNA"/>
</dbReference>
<dbReference type="AlphaFoldDB" id="W9RV82"/>
<dbReference type="SUPFAM" id="SSF57850">
    <property type="entry name" value="RING/U-box"/>
    <property type="match status" value="3"/>
</dbReference>
<evidence type="ECO:0000256" key="11">
    <source>
        <dbReference type="ARBA" id="ARBA00022786"/>
    </source>
</evidence>
<evidence type="ECO:0000313" key="19">
    <source>
        <dbReference type="Proteomes" id="UP000030645"/>
    </source>
</evidence>
<dbReference type="InterPro" id="IPR045840">
    <property type="entry name" value="Ariadne"/>
</dbReference>
<evidence type="ECO:0000256" key="6">
    <source>
        <dbReference type="ARBA" id="ARBA00012251"/>
    </source>
</evidence>
<keyword evidence="19" id="KW-1185">Reference proteome</keyword>
<evidence type="ECO:0000256" key="9">
    <source>
        <dbReference type="ARBA" id="ARBA00022737"/>
    </source>
</evidence>
<dbReference type="STRING" id="981085.W9RV82"/>
<dbReference type="CDD" id="cd20346">
    <property type="entry name" value="BRcat_RBR_ANKIB1"/>
    <property type="match status" value="1"/>
</dbReference>
<gene>
    <name evidence="18" type="ORF">L484_003557</name>
</gene>
<comment type="catalytic activity">
    <reaction evidence="1">
        <text>[E2 ubiquitin-conjugating enzyme]-S-ubiquitinyl-L-cysteine + [acceptor protein]-L-lysine = [E2 ubiquitin-conjugating enzyme]-L-cysteine + [acceptor protein]-N(6)-ubiquitinyl-L-lysine.</text>
        <dbReference type="EC" id="2.3.2.31"/>
    </reaction>
</comment>
<dbReference type="CDD" id="cd23141">
    <property type="entry name" value="RING-HC_ARI6-like"/>
    <property type="match status" value="1"/>
</dbReference>
<dbReference type="FunFam" id="1.20.120.1750:FF:000005">
    <property type="entry name" value="RBR-type E3 ubiquitin transferase"/>
    <property type="match status" value="1"/>
</dbReference>
<evidence type="ECO:0000256" key="12">
    <source>
        <dbReference type="ARBA" id="ARBA00022833"/>
    </source>
</evidence>
<feature type="domain" description="RING-type" evidence="15">
    <location>
        <begin position="145"/>
        <end position="189"/>
    </location>
</feature>
<dbReference type="InterPro" id="IPR001876">
    <property type="entry name" value="Znf_RanBP2"/>
</dbReference>
<evidence type="ECO:0000313" key="18">
    <source>
        <dbReference type="EMBL" id="EXC12233.1"/>
    </source>
</evidence>
<evidence type="ECO:0000256" key="14">
    <source>
        <dbReference type="SAM" id="MobiDB-lite"/>
    </source>
</evidence>
<dbReference type="Gene3D" id="1.20.120.1750">
    <property type="match status" value="1"/>
</dbReference>
<dbReference type="InterPro" id="IPR031127">
    <property type="entry name" value="E3_UB_ligase_RBR"/>
</dbReference>
<dbReference type="InterPro" id="IPR048962">
    <property type="entry name" value="ARIH1-like_UBL"/>
</dbReference>
<keyword evidence="7" id="KW-0808">Transferase</keyword>
<evidence type="ECO:0000256" key="13">
    <source>
        <dbReference type="PROSITE-ProRule" id="PRU00322"/>
    </source>
</evidence>
<name>W9RV82_9ROSA</name>
<dbReference type="GO" id="GO:0008270">
    <property type="term" value="F:zinc ion binding"/>
    <property type="evidence" value="ECO:0007669"/>
    <property type="project" value="UniProtKB-KW"/>
</dbReference>
<dbReference type="OrthoDB" id="10009520at2759"/>
<comment type="function">
    <text evidence="3">Might act as an E3 ubiquitin-protein ligase, or as part of E3 complex, which accepts ubiquitin from specific E2 ubiquitin-conjugating enzymes and then transfers it to substrates.</text>
</comment>